<gene>
    <name evidence="2" type="ORF">DI270_004305</name>
</gene>
<dbReference type="InterPro" id="IPR019660">
    <property type="entry name" value="Put_sensory_transdc_reg_YbjN"/>
</dbReference>
<proteinExistence type="predicted"/>
<dbReference type="Pfam" id="PF10722">
    <property type="entry name" value="YbjN"/>
    <property type="match status" value="1"/>
</dbReference>
<dbReference type="Proteomes" id="UP000262538">
    <property type="component" value="Unassembled WGS sequence"/>
</dbReference>
<accession>A0ABX9LRU8</accession>
<dbReference type="EMBL" id="QFZU02000020">
    <property type="protein sequence ID" value="RGA06268.1"/>
    <property type="molecule type" value="Genomic_DNA"/>
</dbReference>
<feature type="region of interest" description="Disordered" evidence="1">
    <location>
        <begin position="29"/>
        <end position="64"/>
    </location>
</feature>
<organism evidence="2 3">
    <name type="scientific">Microbispora triticiradicis</name>
    <dbReference type="NCBI Taxonomy" id="2200763"/>
    <lineage>
        <taxon>Bacteria</taxon>
        <taxon>Bacillati</taxon>
        <taxon>Actinomycetota</taxon>
        <taxon>Actinomycetes</taxon>
        <taxon>Streptosporangiales</taxon>
        <taxon>Streptosporangiaceae</taxon>
        <taxon>Microbispora</taxon>
    </lineage>
</organism>
<evidence type="ECO:0000313" key="3">
    <source>
        <dbReference type="Proteomes" id="UP000262538"/>
    </source>
</evidence>
<name>A0ABX9LRU8_9ACTN</name>
<keyword evidence="3" id="KW-1185">Reference proteome</keyword>
<reference evidence="2 3" key="1">
    <citation type="submission" date="2018-08" db="EMBL/GenBank/DDBJ databases">
        <title>Microbispora. triticiradicis sp. nov., a novel actinomycete isolated from the root of wheat (Triticum aestivum L.)).</title>
        <authorList>
            <person name="Han C."/>
        </authorList>
    </citation>
    <scope>NUCLEOTIDE SEQUENCE [LARGE SCALE GENOMIC DNA]</scope>
    <source>
        <strain evidence="2 3">NEAU-HRDPA2-9</strain>
    </source>
</reference>
<sequence>MTAHPPAGSVVTSFLCRLRCHDRPRAVRTMRQDGTRDAFPSGRPAGPGTRRRDPGRAGHRAHHRREGDLAISTAHLTIFFLFGKEGDLFTVRTFYDRPYSVDDKPMLLTALNEWNADTMWPKVYTFTQDNGALRLVGDSQLYIGAGVTREHLSTVIAHWVRFSIKFYRWLTGRIAFETD</sequence>
<evidence type="ECO:0008006" key="4">
    <source>
        <dbReference type="Google" id="ProtNLM"/>
    </source>
</evidence>
<comment type="caution">
    <text evidence="2">The sequence shown here is derived from an EMBL/GenBank/DDBJ whole genome shotgun (WGS) entry which is preliminary data.</text>
</comment>
<evidence type="ECO:0000256" key="1">
    <source>
        <dbReference type="SAM" id="MobiDB-lite"/>
    </source>
</evidence>
<protein>
    <recommendedName>
        <fullName evidence="4">YbjN domain-containing protein</fullName>
    </recommendedName>
</protein>
<evidence type="ECO:0000313" key="2">
    <source>
        <dbReference type="EMBL" id="RGA06268.1"/>
    </source>
</evidence>